<dbReference type="EMBL" id="CAJNIZ010020902">
    <property type="protein sequence ID" value="CAE7446465.1"/>
    <property type="molecule type" value="Genomic_DNA"/>
</dbReference>
<name>A0A812RME1_SYMPI</name>
<dbReference type="Gene3D" id="3.90.180.10">
    <property type="entry name" value="Medium-chain alcohol dehydrogenases, catalytic domain"/>
    <property type="match status" value="1"/>
</dbReference>
<dbReference type="Gene3D" id="3.40.50.720">
    <property type="entry name" value="NAD(P)-binding Rossmann-like Domain"/>
    <property type="match status" value="1"/>
</dbReference>
<dbReference type="PANTHER" id="PTHR44154:SF1">
    <property type="entry name" value="QUINONE OXIDOREDUCTASE"/>
    <property type="match status" value="1"/>
</dbReference>
<evidence type="ECO:0000313" key="3">
    <source>
        <dbReference type="EMBL" id="CAE7446465.1"/>
    </source>
</evidence>
<dbReference type="InterPro" id="IPR051603">
    <property type="entry name" value="Zinc-ADH_QOR/CCCR"/>
</dbReference>
<evidence type="ECO:0000256" key="1">
    <source>
        <dbReference type="ARBA" id="ARBA00022857"/>
    </source>
</evidence>
<dbReference type="Pfam" id="PF00107">
    <property type="entry name" value="ADH_zinc_N"/>
    <property type="match status" value="1"/>
</dbReference>
<dbReference type="SUPFAM" id="SSF51735">
    <property type="entry name" value="NAD(P)-binding Rossmann-fold domains"/>
    <property type="match status" value="1"/>
</dbReference>
<evidence type="ECO:0000259" key="2">
    <source>
        <dbReference type="Pfam" id="PF00107"/>
    </source>
</evidence>
<sequence>MSFEDAAALPLTFQTAWEGLVEGMNAQKGKSLFVLNGAGGLGSIVIQLGKHLGRTVVASASRPETVEWCKKMGADHVINHREDLASELSKVGVASVDYIFNCHENDRLGELFKLSVDGKVAITFNATHEHFASVDLLTMWMRRQSFVNVMMFARCMNEAQPETVGGVMETCAKLADSGIIKTTATTKLNGLEETFTVQG</sequence>
<comment type="caution">
    <text evidence="3">The sequence shown here is derived from an EMBL/GenBank/DDBJ whole genome shotgun (WGS) entry which is preliminary data.</text>
</comment>
<protein>
    <recommendedName>
        <fullName evidence="2">Alcohol dehydrogenase-like C-terminal domain-containing protein</fullName>
    </recommendedName>
</protein>
<dbReference type="PANTHER" id="PTHR44154">
    <property type="entry name" value="QUINONE OXIDOREDUCTASE"/>
    <property type="match status" value="1"/>
</dbReference>
<dbReference type="Proteomes" id="UP000649617">
    <property type="component" value="Unassembled WGS sequence"/>
</dbReference>
<keyword evidence="4" id="KW-1185">Reference proteome</keyword>
<organism evidence="3 4">
    <name type="scientific">Symbiodinium pilosum</name>
    <name type="common">Dinoflagellate</name>
    <dbReference type="NCBI Taxonomy" id="2952"/>
    <lineage>
        <taxon>Eukaryota</taxon>
        <taxon>Sar</taxon>
        <taxon>Alveolata</taxon>
        <taxon>Dinophyceae</taxon>
        <taxon>Suessiales</taxon>
        <taxon>Symbiodiniaceae</taxon>
        <taxon>Symbiodinium</taxon>
    </lineage>
</organism>
<accession>A0A812RME1</accession>
<reference evidence="3" key="1">
    <citation type="submission" date="2021-02" db="EMBL/GenBank/DDBJ databases">
        <authorList>
            <person name="Dougan E. K."/>
            <person name="Rhodes N."/>
            <person name="Thang M."/>
            <person name="Chan C."/>
        </authorList>
    </citation>
    <scope>NUCLEOTIDE SEQUENCE</scope>
</reference>
<feature type="domain" description="Alcohol dehydrogenase-like C-terminal" evidence="2">
    <location>
        <begin position="40"/>
        <end position="153"/>
    </location>
</feature>
<dbReference type="AlphaFoldDB" id="A0A812RME1"/>
<dbReference type="InterPro" id="IPR013149">
    <property type="entry name" value="ADH-like_C"/>
</dbReference>
<evidence type="ECO:0000313" key="4">
    <source>
        <dbReference type="Proteomes" id="UP000649617"/>
    </source>
</evidence>
<proteinExistence type="predicted"/>
<keyword evidence="1" id="KW-0521">NADP</keyword>
<gene>
    <name evidence="3" type="ORF">SPIL2461_LOCUS10879</name>
</gene>
<dbReference type="OrthoDB" id="201656at2759"/>
<dbReference type="InterPro" id="IPR036291">
    <property type="entry name" value="NAD(P)-bd_dom_sf"/>
</dbReference>